<evidence type="ECO:0008006" key="3">
    <source>
        <dbReference type="Google" id="ProtNLM"/>
    </source>
</evidence>
<gene>
    <name evidence="1" type="ORF">ACFQ5J_03520</name>
</gene>
<name>A0ABW4E6X5_9LACO</name>
<accession>A0ABW4E6X5</accession>
<protein>
    <recommendedName>
        <fullName evidence="3">Tetratricopeptide repeat protein</fullName>
    </recommendedName>
</protein>
<comment type="caution">
    <text evidence="1">The sequence shown here is derived from an EMBL/GenBank/DDBJ whole genome shotgun (WGS) entry which is preliminary data.</text>
</comment>
<reference evidence="2" key="1">
    <citation type="journal article" date="2019" name="Int. J. Syst. Evol. Microbiol.">
        <title>The Global Catalogue of Microorganisms (GCM) 10K type strain sequencing project: providing services to taxonomists for standard genome sequencing and annotation.</title>
        <authorList>
            <consortium name="The Broad Institute Genomics Platform"/>
            <consortium name="The Broad Institute Genome Sequencing Center for Infectious Disease"/>
            <person name="Wu L."/>
            <person name="Ma J."/>
        </authorList>
    </citation>
    <scope>NUCLEOTIDE SEQUENCE [LARGE SCALE GENOMIC DNA]</scope>
    <source>
        <strain evidence="2">CCM 8903</strain>
    </source>
</reference>
<dbReference type="RefSeq" id="WP_125750688.1">
    <property type="nucleotide sequence ID" value="NZ_JBHTON010000007.1"/>
</dbReference>
<organism evidence="1 2">
    <name type="scientific">Lacticaseibacillus baoqingensis</name>
    <dbReference type="NCBI Taxonomy" id="2486013"/>
    <lineage>
        <taxon>Bacteria</taxon>
        <taxon>Bacillati</taxon>
        <taxon>Bacillota</taxon>
        <taxon>Bacilli</taxon>
        <taxon>Lactobacillales</taxon>
        <taxon>Lactobacillaceae</taxon>
        <taxon>Lacticaseibacillus</taxon>
    </lineage>
</organism>
<keyword evidence="2" id="KW-1185">Reference proteome</keyword>
<proteinExistence type="predicted"/>
<dbReference type="EMBL" id="JBHTON010000007">
    <property type="protein sequence ID" value="MFD1484300.1"/>
    <property type="molecule type" value="Genomic_DNA"/>
</dbReference>
<sequence length="304" mass="33587">MGKVVSMPNNTNRHLTLGQRALKSQNYASAVAHLEKAFKQAPAFEIARLLVSAYNGLSQPQEAVGYLSEFMEDFLAHPEDTATLYDTLIALPDYRFAWAVLHHVQPDQQHSVKARIEAAEAADMAKHQAEITELARQLRHLGGFEPHQQEELLKNLGRLPRTALISAARANLADPDVHPAVRISLLDALTAVDDDQPVMVAGYQQSGEVVPNALPGVLGDHTLLAVLDQIQRQIGLGDPELMRATVEVLRFELGYLYPFIDAVIPDPAHFAASYFHKEAASVTKAEQALFNWMQQQTAKLMDMA</sequence>
<dbReference type="SUPFAM" id="SSF48452">
    <property type="entry name" value="TPR-like"/>
    <property type="match status" value="1"/>
</dbReference>
<dbReference type="Proteomes" id="UP001597252">
    <property type="component" value="Unassembled WGS sequence"/>
</dbReference>
<dbReference type="InterPro" id="IPR011990">
    <property type="entry name" value="TPR-like_helical_dom_sf"/>
</dbReference>
<dbReference type="Gene3D" id="1.25.40.10">
    <property type="entry name" value="Tetratricopeptide repeat domain"/>
    <property type="match status" value="1"/>
</dbReference>
<evidence type="ECO:0000313" key="2">
    <source>
        <dbReference type="Proteomes" id="UP001597252"/>
    </source>
</evidence>
<evidence type="ECO:0000313" key="1">
    <source>
        <dbReference type="EMBL" id="MFD1484300.1"/>
    </source>
</evidence>